<protein>
    <recommendedName>
        <fullName evidence="3">DUF1554 domain-containing protein</fullName>
    </recommendedName>
</protein>
<sequence>MCSSFYYNCLGDKTCSDEDKSCSTQALLTSALTVPNGIYIYSTLTTYQGNLAAFDSTPEISGQNICRGEKLFSSLVNQFCPDVWAFISTESVPLSSFATSFSAPINLPVFGPTGLQLASTWDNFTLGSVSLDRPLSDAGLGTDDFWTFAGTPGGGLAANNCNIGSDNTNIVSGATGSAKSKNTDWLNPSAATATCDTRHRVLCVCFTPDSSSAQAQ</sequence>
<evidence type="ECO:0000313" key="1">
    <source>
        <dbReference type="EMBL" id="PJZ26568.1"/>
    </source>
</evidence>
<evidence type="ECO:0000313" key="2">
    <source>
        <dbReference type="Proteomes" id="UP000232196"/>
    </source>
</evidence>
<organism evidence="1 2">
    <name type="scientific">Leptospira hartskeerlii</name>
    <dbReference type="NCBI Taxonomy" id="2023177"/>
    <lineage>
        <taxon>Bacteria</taxon>
        <taxon>Pseudomonadati</taxon>
        <taxon>Spirochaetota</taxon>
        <taxon>Spirochaetia</taxon>
        <taxon>Leptospirales</taxon>
        <taxon>Leptospiraceae</taxon>
        <taxon>Leptospira</taxon>
    </lineage>
</organism>
<comment type="caution">
    <text evidence="1">The sequence shown here is derived from an EMBL/GenBank/DDBJ whole genome shotgun (WGS) entry which is preliminary data.</text>
</comment>
<proteinExistence type="predicted"/>
<dbReference type="Proteomes" id="UP000232196">
    <property type="component" value="Unassembled WGS sequence"/>
</dbReference>
<gene>
    <name evidence="1" type="ORF">CH357_03470</name>
</gene>
<reference evidence="1 2" key="1">
    <citation type="submission" date="2017-07" db="EMBL/GenBank/DDBJ databases">
        <title>Leptospira spp. isolated from tropical soils.</title>
        <authorList>
            <person name="Thibeaux R."/>
            <person name="Iraola G."/>
            <person name="Ferres I."/>
            <person name="Bierque E."/>
            <person name="Girault D."/>
            <person name="Soupe-Gilbert M.-E."/>
            <person name="Picardeau M."/>
            <person name="Goarant C."/>
        </authorList>
    </citation>
    <scope>NUCLEOTIDE SEQUENCE [LARGE SCALE GENOMIC DNA]</scope>
    <source>
        <strain evidence="1 2">MCA1-C-A1</strain>
    </source>
</reference>
<dbReference type="EMBL" id="NPDN01000002">
    <property type="protein sequence ID" value="PJZ26568.1"/>
    <property type="molecule type" value="Genomic_DNA"/>
</dbReference>
<dbReference type="InterPro" id="IPR016186">
    <property type="entry name" value="C-type_lectin-like/link_sf"/>
</dbReference>
<evidence type="ECO:0008006" key="3">
    <source>
        <dbReference type="Google" id="ProtNLM"/>
    </source>
</evidence>
<name>A0A2M9XFV8_9LEPT</name>
<dbReference type="Gene3D" id="3.10.100.10">
    <property type="entry name" value="Mannose-Binding Protein A, subunit A"/>
    <property type="match status" value="1"/>
</dbReference>
<accession>A0A2M9XFV8</accession>
<keyword evidence="2" id="KW-1185">Reference proteome</keyword>
<dbReference type="AlphaFoldDB" id="A0A2M9XFV8"/>